<feature type="compositionally biased region" description="Polar residues" evidence="1">
    <location>
        <begin position="1330"/>
        <end position="1341"/>
    </location>
</feature>
<protein>
    <submittedName>
        <fullName evidence="2">ORF10</fullName>
    </submittedName>
</protein>
<gene>
    <name evidence="2" type="ORF">CyHV2_ORF10</name>
</gene>
<evidence type="ECO:0000313" key="3">
    <source>
        <dbReference type="Proteomes" id="UP000142765"/>
    </source>
</evidence>
<name>A0A0Y0CQ72_CYHV2</name>
<sequence>MDSSEALREFEWNRLCCETSAARKPWTCRFLETLADDSSVKMFASAARLFSGAASIEKKSCKTLCALWSCLTPENKTNTAWDMASILDRCADQAYFLKKAEYMPDVVRRCLILCSVKTIPHKDSSDQDELALLEHRKNTPLCSRFVSLLALAPPGDLTKESLKRFRTDNSRKQLLNLIKIVRDLRAKENDFVKVPETDSELPEDHREWTKWALAHYNGGSQWYSHQISGSLALVGGVRFLGSLFKKPSVPQQEQQQQYQQQQQQQHQQQYQQQQQQQYQQQQQQQQQYHSYNEQETFQSQFFFEDSSPYQPMELAQVHGVSFVGSFADQFESNSSSSSGCSSMDSCAAACSSSLEDMLFGEFDRADVDVVTHHDQGLETRPCKDCLNPYISVSVEDSEGHSAPVTGASLIDSTVDVVESRHQQQQDFLDDGQQFVFRIEVESSVDVHYWDTLAKTLLQPNVPRYLYLVMDKQALTMRRGVLRAKANFFCTLQARSRSVQIRIPSGSEASGMLQMWREEGILYESLAGEKPVLRCPFHQDEELTDMPLRQVERTSSYVKHINHWLDSAEHHINPEIADHVRTRRKQGLVIDLIQAAMNIMTHRQEMVQQSESPVVAASSSLSPAPTPQTPYTKRVDFVHPLPLQHVDVVQQQQQQQQQQTTPPIRLTGDALSTIMGQTLFCDSTSPSSTTTLEFHQFQQIQHVQQFQMVQMPQGHEGQFVWYPSGDNHHQQQVASDSVAAAFNNNVTLEETATYSSELTESARDVMPQQPSAIADTTRYSSATVDGERDPNGSYGQDKRLFMGAPLKRTAMPLHNKDPSCAFFIPLRGTTDPSVIQQEDYDNFNIMACQYEERARERTKAKKKAFNTCDAMAYPPTYHAAHAYGSGPDGTYYHDMGNAFRYHERHFLPPQNNTYDTIKRRVMGQETSPHGSRSVTALMASFWAAHPNTRVKFDELVTLIKTQNSQPAFLRQMYAHTNLNPNPDSPAAIKLDTVVTGDVSRDYALFFLAVEYFGHRAEQIVWWARTKPLDELLTNDFWARFITIWGCYKKMVLRMASADMCSNVRNAVRAHRHIGVGEFHKKVTDGLQSMARLHANVLPFLGDRVQPLPTQPVHLRPYTSEEFSKRAGTRHDSSLMLDFDAKASRANVVVPSKPHIAPFFLPDKTLMLSLKKGHFIDEYAFIPIRADPMRDKQSLGFDPKSINNVCNRNDNPATMNLTNIIYCKNTNQEIGANNTARRHMNADATNRGLAQCEGYNLQPKLRDFPCEQMGILQQSTPPLQTPYPDPVIFKTILVDSLDCGGGVKRKTADGPDPSLCSFAEVAAYMEQPTIISHSDELLTTPSPCGSEPPRKRAKRRQTLK</sequence>
<evidence type="ECO:0000313" key="2">
    <source>
        <dbReference type="EMBL" id="AMB21587.1"/>
    </source>
</evidence>
<dbReference type="SUPFAM" id="SSF81995">
    <property type="entry name" value="beta-sandwich domain of Sec23/24"/>
    <property type="match status" value="1"/>
</dbReference>
<evidence type="ECO:0000256" key="1">
    <source>
        <dbReference type="SAM" id="MobiDB-lite"/>
    </source>
</evidence>
<feature type="compositionally biased region" description="Basic and acidic residues" evidence="1">
    <location>
        <begin position="784"/>
        <end position="797"/>
    </location>
</feature>
<dbReference type="EMBL" id="KT387800">
    <property type="protein sequence ID" value="AMB21587.1"/>
    <property type="molecule type" value="Genomic_DNA"/>
</dbReference>
<feature type="compositionally biased region" description="Basic residues" evidence="1">
    <location>
        <begin position="1349"/>
        <end position="1358"/>
    </location>
</feature>
<accession>A0A0Y0CQ72</accession>
<reference evidence="2 3" key="1">
    <citation type="submission" date="2015-08" db="EMBL/GenBank/DDBJ databases">
        <authorList>
            <person name="Babu N.S."/>
            <person name="Beckwith C.J."/>
            <person name="Beseler K.G."/>
            <person name="Brison A."/>
            <person name="Carone J.V."/>
            <person name="Caskin T.P."/>
            <person name="Diamond M."/>
            <person name="Durham M.E."/>
            <person name="Foxe J.M."/>
            <person name="Go M."/>
            <person name="Henderson B.A."/>
            <person name="Jones I.B."/>
            <person name="McGettigan J.A."/>
            <person name="Micheletti S.J."/>
            <person name="Nasrallah M.E."/>
            <person name="Ortiz D."/>
            <person name="Piller C.R."/>
            <person name="Privatt S.R."/>
            <person name="Schneider S.L."/>
            <person name="Sharp S."/>
            <person name="Smith T.C."/>
            <person name="Stanton J.D."/>
            <person name="Ullery H.E."/>
            <person name="Wilson R.J."/>
            <person name="Serrano M.G."/>
            <person name="Buck G."/>
            <person name="Lee V."/>
            <person name="Wang Y."/>
            <person name="Carvalho R."/>
            <person name="Voegtly L."/>
            <person name="Shi R."/>
            <person name="Duckworth R."/>
            <person name="Johnson A."/>
            <person name="Loviza R."/>
            <person name="Walstead R."/>
            <person name="Shah Z."/>
            <person name="Kiflezghi M."/>
            <person name="Wade K."/>
            <person name="Ball S.L."/>
            <person name="Bradley K.W."/>
            <person name="Asai D.J."/>
            <person name="Bowman C.A."/>
            <person name="Russell D.A."/>
            <person name="Pope W.H."/>
            <person name="Jacobs-Sera D."/>
            <person name="Hendrix R.W."/>
            <person name="Hatfull G.F."/>
        </authorList>
    </citation>
    <scope>NUCLEOTIDE SEQUENCE [LARGE SCALE GENOMIC DNA]</scope>
    <source>
        <strain evidence="2">SY</strain>
    </source>
</reference>
<proteinExistence type="predicted"/>
<feature type="region of interest" description="Disordered" evidence="1">
    <location>
        <begin position="1330"/>
        <end position="1358"/>
    </location>
</feature>
<organism evidence="2 3">
    <name type="scientific">Cyprinid herpesvirus 2</name>
    <name type="common">CyHV-2</name>
    <dbReference type="NCBI Taxonomy" id="317878"/>
    <lineage>
        <taxon>Viruses</taxon>
        <taxon>Duplodnaviria</taxon>
        <taxon>Heunggongvirae</taxon>
        <taxon>Peploviricota</taxon>
        <taxon>Herviviricetes</taxon>
        <taxon>Herpesvirales</taxon>
        <taxon>Alloherpesviridae</taxon>
        <taxon>Cyvirus</taxon>
        <taxon>Cyvirus cyprinidallo2</taxon>
    </lineage>
</organism>
<feature type="region of interest" description="Disordered" evidence="1">
    <location>
        <begin position="759"/>
        <end position="797"/>
    </location>
</feature>
<dbReference type="Proteomes" id="UP000142765">
    <property type="component" value="Segment"/>
</dbReference>